<keyword evidence="2" id="KW-1133">Transmembrane helix</keyword>
<evidence type="ECO:0000256" key="1">
    <source>
        <dbReference type="SAM" id="MobiDB-lite"/>
    </source>
</evidence>
<feature type="transmembrane region" description="Helical" evidence="2">
    <location>
        <begin position="513"/>
        <end position="532"/>
    </location>
</feature>
<reference evidence="3 4" key="1">
    <citation type="journal article" date="2006" name="J. Bacteriol.">
        <title>Complete genome sequence of Yersinia pestis strains Antiqua and Nepal516: evidence of gene reduction in an emerging pathogen.</title>
        <authorList>
            <person name="Chain P.S."/>
            <person name="Hu P."/>
            <person name="Malfatti S.A."/>
            <person name="Radnedge L."/>
            <person name="Larimer F."/>
            <person name="Vergez L.M."/>
            <person name="Worsham P."/>
            <person name="Chu M.C."/>
            <person name="Andersen G.L."/>
        </authorList>
    </citation>
    <scope>NUCLEOTIDE SEQUENCE [LARGE SCALE GENOMIC DNA]</scope>
    <source>
        <strain evidence="3 4">Antiqua</strain>
    </source>
</reference>
<dbReference type="RefSeq" id="WP_002220814.1">
    <property type="nucleotide sequence ID" value="NC_008150.1"/>
</dbReference>
<feature type="transmembrane region" description="Helical" evidence="2">
    <location>
        <begin position="650"/>
        <end position="666"/>
    </location>
</feature>
<feature type="transmembrane region" description="Helical" evidence="2">
    <location>
        <begin position="538"/>
        <end position="556"/>
    </location>
</feature>
<feature type="transmembrane region" description="Helical" evidence="2">
    <location>
        <begin position="343"/>
        <end position="362"/>
    </location>
</feature>
<accession>A0A0H2Y7F8</accession>
<feature type="transmembrane region" description="Helical" evidence="2">
    <location>
        <begin position="413"/>
        <end position="441"/>
    </location>
</feature>
<dbReference type="Proteomes" id="UP000001971">
    <property type="component" value="Chromosome"/>
</dbReference>
<feature type="transmembrane region" description="Helical" evidence="2">
    <location>
        <begin position="773"/>
        <end position="795"/>
    </location>
</feature>
<feature type="transmembrane region" description="Helical" evidence="2">
    <location>
        <begin position="600"/>
        <end position="616"/>
    </location>
</feature>
<feature type="region of interest" description="Disordered" evidence="1">
    <location>
        <begin position="127"/>
        <end position="146"/>
    </location>
</feature>
<dbReference type="PANTHER" id="PTHR38434:SF1">
    <property type="entry name" value="BLL2549 PROTEIN"/>
    <property type="match status" value="1"/>
</dbReference>
<dbReference type="PANTHER" id="PTHR38434">
    <property type="entry name" value="BLL2549 PROTEIN"/>
    <property type="match status" value="1"/>
</dbReference>
<feature type="transmembrane region" description="Helical" evidence="2">
    <location>
        <begin position="625"/>
        <end position="644"/>
    </location>
</feature>
<dbReference type="AlphaFoldDB" id="A0A0H2Y7F8"/>
<sequence>MEYWLLIFLLIFLFVIYMQISALSNSVKYIREEIGRLRNELAPRLPEPTVATVVATVKEEITPTNLADDVAASEVWTPDYATYQNYLLTKQQSQIKEMALAYAAKKEPARPIEYRIADRQVVLEPQDGAPQESPKMDAGPASGHPQKPDVWTKLENVLFSLKSPESFWKRIEQEFAARWMVWIGGMIMALGVIFLLKAGSEQGLFGPNLRIGTAIVLSVLMVVGGEWLRRSRFQLPLVNAGYIPAALSGAGILGLFASMLAAKYLYDMFPMPVLMLLLSLISLLAMVLALWQGPFMAALGLLGAYTVPLFVSTGSGNVTGLLAYLFLVSLASIGLMSRVYRHWLWLGAMVGNYLWLLVSLFIATSEHQLARSLFLLATTYGFLAWPHLGWALKSKIRFRHNDWKNWPPALLDPLLTGLIAGLSLLALTLSANHSILAWPHLGWALKSKIRFRHNDWKNWPPALLDPLLTGLIAGLSLLALTLSANHSILVWSTLVFSCISLLLIARRSPSLDLFVPLAAILAISPFINAGTLFEPETVWTSLLALSTLALFCGIYGSYQVTRPVYRKLWWALLSVLVPMYLVASTYYACRDNFELAPVKYTLLAVCLAMYIAWNAFSDGYRRGSALLRTIYQVAAQLTLTFALFMAFSQVTLTLLLAGQLLVLVLWQRWRQVSLLSWILKLHAIILLVRLSMNPYILGYSSPLHIGSVVIPWTLYGFGIPILCLWLSSRWLPARRGEQTANWLAANAIYLLALWINVELRHLLHGSYHLSLDFASLTDCALHGVTFGLMALAYGYREQFADSLQRIYRLAAKTSAILMLTLTLLCLVVFNPIWSAQQVGGLPLLNMVTVAYAIPMVFMVVALRYWPDHWLDIRLKPYVIGAIALLGMVFITLTVRQLWHGDRLDNDIVYSGEQYSYSLAWMLTAIGMMYSAIHWPNYKVRRASLGLLALTIVKLFLWDMSGLEGLYRSVSFLGLGLCLVAIGWFYQKFVVMKEVIEQNKDQPTADVVQSGQ</sequence>
<feature type="transmembrane region" description="Helical" evidence="2">
    <location>
        <begin position="678"/>
        <end position="697"/>
    </location>
</feature>
<evidence type="ECO:0000256" key="2">
    <source>
        <dbReference type="SAM" id="Phobius"/>
    </source>
</evidence>
<feature type="transmembrane region" description="Helical" evidence="2">
    <location>
        <begin position="240"/>
        <end position="262"/>
    </location>
</feature>
<evidence type="ECO:0000313" key="4">
    <source>
        <dbReference type="Proteomes" id="UP000001971"/>
    </source>
</evidence>
<feature type="transmembrane region" description="Helical" evidence="2">
    <location>
        <begin position="815"/>
        <end position="833"/>
    </location>
</feature>
<feature type="transmembrane region" description="Helical" evidence="2">
    <location>
        <begin position="918"/>
        <end position="935"/>
    </location>
</feature>
<feature type="transmembrane region" description="Helical" evidence="2">
    <location>
        <begin position="179"/>
        <end position="196"/>
    </location>
</feature>
<organism evidence="3 4">
    <name type="scientific">Yersinia pestis bv. Antiqua (strain Antiqua)</name>
    <dbReference type="NCBI Taxonomy" id="360102"/>
    <lineage>
        <taxon>Bacteria</taxon>
        <taxon>Pseudomonadati</taxon>
        <taxon>Pseudomonadota</taxon>
        <taxon>Gammaproteobacteria</taxon>
        <taxon>Enterobacterales</taxon>
        <taxon>Yersiniaceae</taxon>
        <taxon>Yersinia</taxon>
    </lineage>
</organism>
<proteinExistence type="predicted"/>
<feature type="transmembrane region" description="Helical" evidence="2">
    <location>
        <begin position="269"/>
        <end position="289"/>
    </location>
</feature>
<keyword evidence="2" id="KW-0812">Transmembrane</keyword>
<gene>
    <name evidence="3" type="ordered locus">YPA_1848</name>
</gene>
<dbReference type="PIRSF" id="PIRSF035905">
    <property type="entry name" value="UCP035905_mp"/>
    <property type="match status" value="1"/>
</dbReference>
<feature type="transmembrane region" description="Helical" evidence="2">
    <location>
        <begin position="877"/>
        <end position="898"/>
    </location>
</feature>
<dbReference type="InterPro" id="IPR014600">
    <property type="entry name" value="UCP035905_mem"/>
</dbReference>
<feature type="transmembrane region" description="Helical" evidence="2">
    <location>
        <begin position="462"/>
        <end position="482"/>
    </location>
</feature>
<feature type="transmembrane region" description="Helical" evidence="2">
    <location>
        <begin position="845"/>
        <end position="865"/>
    </location>
</feature>
<feature type="transmembrane region" description="Helical" evidence="2">
    <location>
        <begin position="942"/>
        <end position="959"/>
    </location>
</feature>
<feature type="transmembrane region" description="Helical" evidence="2">
    <location>
        <begin position="709"/>
        <end position="727"/>
    </location>
</feature>
<dbReference type="KEGG" id="ypa:YPA_1848"/>
<dbReference type="InterPro" id="IPR019286">
    <property type="entry name" value="DUF2339_TM"/>
</dbReference>
<feature type="transmembrane region" description="Helical" evidence="2">
    <location>
        <begin position="739"/>
        <end position="757"/>
    </location>
</feature>
<feature type="transmembrane region" description="Helical" evidence="2">
    <location>
        <begin position="488"/>
        <end position="506"/>
    </location>
</feature>
<keyword evidence="2" id="KW-0472">Membrane</keyword>
<protein>
    <submittedName>
        <fullName evidence="3">Putative integral membrane protein</fullName>
    </submittedName>
</protein>
<feature type="transmembrane region" description="Helical" evidence="2">
    <location>
        <begin position="568"/>
        <end position="588"/>
    </location>
</feature>
<feature type="transmembrane region" description="Helical" evidence="2">
    <location>
        <begin position="374"/>
        <end position="393"/>
    </location>
</feature>
<evidence type="ECO:0000313" key="3">
    <source>
        <dbReference type="EMBL" id="ABG13814.1"/>
    </source>
</evidence>
<dbReference type="Pfam" id="PF10101">
    <property type="entry name" value="DUF2339"/>
    <property type="match status" value="1"/>
</dbReference>
<name>A0A0H2Y7F8_YERPA</name>
<feature type="transmembrane region" description="Helical" evidence="2">
    <location>
        <begin position="208"/>
        <end position="228"/>
    </location>
</feature>
<dbReference type="EMBL" id="CP000308">
    <property type="protein sequence ID" value="ABG13814.1"/>
    <property type="molecule type" value="Genomic_DNA"/>
</dbReference>
<feature type="transmembrane region" description="Helical" evidence="2">
    <location>
        <begin position="965"/>
        <end position="985"/>
    </location>
</feature>